<dbReference type="SUPFAM" id="SSF50978">
    <property type="entry name" value="WD40 repeat-like"/>
    <property type="match status" value="1"/>
</dbReference>
<dbReference type="SUPFAM" id="SSF47473">
    <property type="entry name" value="EF-hand"/>
    <property type="match status" value="1"/>
</dbReference>
<dbReference type="InterPro" id="IPR019775">
    <property type="entry name" value="WD40_repeat_CS"/>
</dbReference>
<dbReference type="InterPro" id="IPR001680">
    <property type="entry name" value="WD40_rpt"/>
</dbReference>
<evidence type="ECO:0000313" key="8">
    <source>
        <dbReference type="Proteomes" id="UP001159405"/>
    </source>
</evidence>
<dbReference type="InterPro" id="IPR020472">
    <property type="entry name" value="WD40_PAC1"/>
</dbReference>
<feature type="region of interest" description="Disordered" evidence="5">
    <location>
        <begin position="1152"/>
        <end position="1175"/>
    </location>
</feature>
<reference evidence="7 8" key="1">
    <citation type="submission" date="2022-05" db="EMBL/GenBank/DDBJ databases">
        <authorList>
            <consortium name="Genoscope - CEA"/>
            <person name="William W."/>
        </authorList>
    </citation>
    <scope>NUCLEOTIDE SEQUENCE [LARGE SCALE GENOMIC DNA]</scope>
</reference>
<dbReference type="PROSITE" id="PS50222">
    <property type="entry name" value="EF_HAND_2"/>
    <property type="match status" value="2"/>
</dbReference>
<evidence type="ECO:0000256" key="5">
    <source>
        <dbReference type="SAM" id="MobiDB-lite"/>
    </source>
</evidence>
<feature type="repeat" description="WD" evidence="4">
    <location>
        <begin position="827"/>
        <end position="858"/>
    </location>
</feature>
<dbReference type="InterPro" id="IPR015943">
    <property type="entry name" value="WD40/YVTN_repeat-like_dom_sf"/>
</dbReference>
<dbReference type="Pfam" id="PF13499">
    <property type="entry name" value="EF-hand_7"/>
    <property type="match status" value="1"/>
</dbReference>
<dbReference type="InterPro" id="IPR036322">
    <property type="entry name" value="WD40_repeat_dom_sf"/>
</dbReference>
<feature type="region of interest" description="Disordered" evidence="5">
    <location>
        <begin position="1"/>
        <end position="21"/>
    </location>
</feature>
<feature type="compositionally biased region" description="Basic and acidic residues" evidence="5">
    <location>
        <begin position="1062"/>
        <end position="1084"/>
    </location>
</feature>
<keyword evidence="8" id="KW-1185">Reference proteome</keyword>
<dbReference type="InterPro" id="IPR018247">
    <property type="entry name" value="EF_Hand_1_Ca_BS"/>
</dbReference>
<dbReference type="PROSITE" id="PS50294">
    <property type="entry name" value="WD_REPEATS_REGION"/>
    <property type="match status" value="4"/>
</dbReference>
<feature type="repeat" description="WD" evidence="4">
    <location>
        <begin position="470"/>
        <end position="495"/>
    </location>
</feature>
<keyword evidence="1 4" id="KW-0853">WD repeat</keyword>
<evidence type="ECO:0000256" key="3">
    <source>
        <dbReference type="ARBA" id="ARBA00022837"/>
    </source>
</evidence>
<feature type="repeat" description="WD" evidence="4">
    <location>
        <begin position="594"/>
        <end position="635"/>
    </location>
</feature>
<dbReference type="InterPro" id="IPR011992">
    <property type="entry name" value="EF-hand-dom_pair"/>
</dbReference>
<dbReference type="InterPro" id="IPR051242">
    <property type="entry name" value="WD-EF-hand_domain"/>
</dbReference>
<evidence type="ECO:0000313" key="7">
    <source>
        <dbReference type="EMBL" id="CAH3036022.1"/>
    </source>
</evidence>
<feature type="compositionally biased region" description="Basic residues" evidence="5">
    <location>
        <begin position="1"/>
        <end position="11"/>
    </location>
</feature>
<dbReference type="PRINTS" id="PR00320">
    <property type="entry name" value="GPROTEINBRPT"/>
</dbReference>
<dbReference type="CDD" id="cd00051">
    <property type="entry name" value="EFh"/>
    <property type="match status" value="1"/>
</dbReference>
<feature type="domain" description="EF-hand" evidence="6">
    <location>
        <begin position="160"/>
        <end position="195"/>
    </location>
</feature>
<feature type="region of interest" description="Disordered" evidence="5">
    <location>
        <begin position="1061"/>
        <end position="1084"/>
    </location>
</feature>
<dbReference type="PROSITE" id="PS50082">
    <property type="entry name" value="WD_REPEATS_2"/>
    <property type="match status" value="5"/>
</dbReference>
<proteinExistence type="predicted"/>
<dbReference type="Proteomes" id="UP001159405">
    <property type="component" value="Unassembled WGS sequence"/>
</dbReference>
<evidence type="ECO:0000256" key="2">
    <source>
        <dbReference type="ARBA" id="ARBA00022737"/>
    </source>
</evidence>
<evidence type="ECO:0000256" key="1">
    <source>
        <dbReference type="ARBA" id="ARBA00022574"/>
    </source>
</evidence>
<dbReference type="SUPFAM" id="SSF82171">
    <property type="entry name" value="DPP6 N-terminal domain-like"/>
    <property type="match status" value="1"/>
</dbReference>
<dbReference type="SMART" id="SM00320">
    <property type="entry name" value="WD40"/>
    <property type="match status" value="9"/>
</dbReference>
<dbReference type="InterPro" id="IPR002048">
    <property type="entry name" value="EF_hand_dom"/>
</dbReference>
<sequence>MPPGKSQRKVRPSTASGALETHELVDLLDELRPATAPGKNLLGLDPTYITSRHHVPGVPITSKLRGRQVFGGIPENDLKGTQGRRATLGGLEDVEEHEKPKRPSTAVGVSKQVKLEDRITLDHLNKMRQAFEEADSDGNGTLDLEEFKDVITNLFNVKFKSEDQVTALFMKIDSSSDGEINWDEFCTFMQLEYAEKEDSYLRSKETAFALPAIIAMSENSNSSQREHVIRLCNTADNNFLVVSKDGLVSFWSQNMEFKRMKQAVHAESSTKKTKWITDFVLMPQFTKFIISTGDREIQFFELSTFEPYCQITGLETTPLRLDYCSTGPDECIILYGDSQGCVNIFMMSSVGETLRNWKKMPKVEGIASVNIDSVVNSENSRFTCIRWKVHDDWVSQLKYYDSLRAVISCSNHPETALVIGQTMGSTHVESQLKDSSGGASKKVQTSTVRDLQPRRRMDSDQTVFKVYKGVKAFDFCKEKNVIVTGGMDRLVRMWNPYVPSKPTGLLRGHTAPIFHLFICPEDDRIFSVSTDKTVKVWDLHDHTCLLTVRPKAHKIRGDLSAIHYNPSSKGLAVATSEQIALLPLKNKMSSKDMITTHREAVMCVKYNKSFKHVITASENSVIKVWDVETGRSVFEFSQAHGDHAVTCMSFDSTERRLITGGRDGRLRIWNYNNGHCLRTLEKESDIDEVADLTYLVLNKNRYIISVGWDRRINLFSEVLSSLPASSPPPFFISPSCKSLSFLNKGPAVRSSLTASRGMSQPKSASFLIEDVRKSVLLVLSIPYKIQKCKSLYFTQTVYFPNRNVFFDDNEDFHHVQHPYAYWKDDLVNGHKEDILSITVSPPNLLATSSYDGEIIIWNQISGHIFCHIVSPFASKGNGENFSSRDLDGGNAINKILFLKVRAMKKDAATLVASGPQGLVHFWNIYTGGTLYAAFSPSKNGITAMASLARDTRLITADSAGFISIWDVEDYCLKGKTCQPPERLFFWRAHVQSITRIEPVEIWNCEILLTASLDCTVRLWTMEGHFVGTLGQPKIWDISNPVSYQHPMAPYDVLVDPQTLPKLPKDQSDVKNKDDDAKDPEKDIEVDSQHVPYFSSFSGKESLVIDEHDIAAELKKKPWRESCGKRLRHERLKKTPKDVGGPNAYQTLTCFELEDTPPLPNPPSSSSIDDPFDIRI</sequence>
<accession>A0ABN8MU77</accession>
<feature type="repeat" description="WD" evidence="4">
    <location>
        <begin position="506"/>
        <end position="547"/>
    </location>
</feature>
<dbReference type="SMART" id="SM00054">
    <property type="entry name" value="EFh"/>
    <property type="match status" value="2"/>
</dbReference>
<dbReference type="PROSITE" id="PS00678">
    <property type="entry name" value="WD_REPEATS_1"/>
    <property type="match status" value="2"/>
</dbReference>
<comment type="caution">
    <text evidence="7">The sequence shown here is derived from an EMBL/GenBank/DDBJ whole genome shotgun (WGS) entry which is preliminary data.</text>
</comment>
<keyword evidence="3" id="KW-0106">Calcium</keyword>
<protein>
    <recommendedName>
        <fullName evidence="6">EF-hand domain-containing protein</fullName>
    </recommendedName>
</protein>
<dbReference type="Gene3D" id="2.130.10.10">
    <property type="entry name" value="YVTN repeat-like/Quinoprotein amine dehydrogenase"/>
    <property type="match status" value="4"/>
</dbReference>
<dbReference type="Pfam" id="PF00400">
    <property type="entry name" value="WD40"/>
    <property type="match status" value="5"/>
</dbReference>
<feature type="region of interest" description="Disordered" evidence="5">
    <location>
        <begin position="89"/>
        <end position="109"/>
    </location>
</feature>
<dbReference type="PANTHER" id="PTHR44324">
    <property type="entry name" value="WD40 REPEAT DOMAIN 95"/>
    <property type="match status" value="1"/>
</dbReference>
<evidence type="ECO:0000259" key="6">
    <source>
        <dbReference type="PROSITE" id="PS50222"/>
    </source>
</evidence>
<organism evidence="7 8">
    <name type="scientific">Porites lobata</name>
    <dbReference type="NCBI Taxonomy" id="104759"/>
    <lineage>
        <taxon>Eukaryota</taxon>
        <taxon>Metazoa</taxon>
        <taxon>Cnidaria</taxon>
        <taxon>Anthozoa</taxon>
        <taxon>Hexacorallia</taxon>
        <taxon>Scleractinia</taxon>
        <taxon>Fungiina</taxon>
        <taxon>Poritidae</taxon>
        <taxon>Porites</taxon>
    </lineage>
</organism>
<dbReference type="EMBL" id="CALNXK010000004">
    <property type="protein sequence ID" value="CAH3036022.1"/>
    <property type="molecule type" value="Genomic_DNA"/>
</dbReference>
<dbReference type="PROSITE" id="PS00018">
    <property type="entry name" value="EF_HAND_1"/>
    <property type="match status" value="2"/>
</dbReference>
<dbReference type="Gene3D" id="1.10.238.10">
    <property type="entry name" value="EF-hand"/>
    <property type="match status" value="1"/>
</dbReference>
<evidence type="ECO:0000256" key="4">
    <source>
        <dbReference type="PROSITE-ProRule" id="PRU00221"/>
    </source>
</evidence>
<gene>
    <name evidence="7" type="ORF">PLOB_00031306</name>
</gene>
<feature type="repeat" description="WD" evidence="4">
    <location>
        <begin position="645"/>
        <end position="679"/>
    </location>
</feature>
<name>A0ABN8MU77_9CNID</name>
<keyword evidence="2" id="KW-0677">Repeat</keyword>
<feature type="domain" description="EF-hand" evidence="6">
    <location>
        <begin position="122"/>
        <end position="157"/>
    </location>
</feature>
<dbReference type="PANTHER" id="PTHR44324:SF4">
    <property type="entry name" value="WD40 REPEAT DOMAIN 95"/>
    <property type="match status" value="1"/>
</dbReference>